<dbReference type="EMBL" id="CAJNOC010001813">
    <property type="protein sequence ID" value="CAF0893019.1"/>
    <property type="molecule type" value="Genomic_DNA"/>
</dbReference>
<name>A0A813Z4Y1_9BILA</name>
<evidence type="ECO:0000256" key="1">
    <source>
        <dbReference type="SAM" id="MobiDB-lite"/>
    </source>
</evidence>
<feature type="non-terminal residue" evidence="2">
    <location>
        <position position="1"/>
    </location>
</feature>
<proteinExistence type="predicted"/>
<sequence>ETSVNQSPLSISISSTPTVESTQSDSISSAQSNSISSAKIQSSSQERAPDEIQQRLPLQALTLNTNRPQTPVAVLNKNGSVQKPLGRKPDSKNKPKNANL</sequence>
<feature type="region of interest" description="Disordered" evidence="1">
    <location>
        <begin position="1"/>
        <end position="100"/>
    </location>
</feature>
<dbReference type="Proteomes" id="UP000663879">
    <property type="component" value="Unassembled WGS sequence"/>
</dbReference>
<reference evidence="2" key="1">
    <citation type="submission" date="2021-02" db="EMBL/GenBank/DDBJ databases">
        <authorList>
            <person name="Nowell W R."/>
        </authorList>
    </citation>
    <scope>NUCLEOTIDE SEQUENCE</scope>
    <source>
        <strain evidence="2">Ploen Becks lab</strain>
    </source>
</reference>
<protein>
    <submittedName>
        <fullName evidence="2">Uncharacterized protein</fullName>
    </submittedName>
</protein>
<comment type="caution">
    <text evidence="2">The sequence shown here is derived from an EMBL/GenBank/DDBJ whole genome shotgun (WGS) entry which is preliminary data.</text>
</comment>
<feature type="compositionally biased region" description="Low complexity" evidence="1">
    <location>
        <begin position="7"/>
        <end position="45"/>
    </location>
</feature>
<keyword evidence="3" id="KW-1185">Reference proteome</keyword>
<gene>
    <name evidence="2" type="ORF">OXX778_LOCUS11009</name>
</gene>
<accession>A0A813Z4Y1</accession>
<organism evidence="2 3">
    <name type="scientific">Brachionus calyciflorus</name>
    <dbReference type="NCBI Taxonomy" id="104777"/>
    <lineage>
        <taxon>Eukaryota</taxon>
        <taxon>Metazoa</taxon>
        <taxon>Spiralia</taxon>
        <taxon>Gnathifera</taxon>
        <taxon>Rotifera</taxon>
        <taxon>Eurotatoria</taxon>
        <taxon>Monogononta</taxon>
        <taxon>Pseudotrocha</taxon>
        <taxon>Ploima</taxon>
        <taxon>Brachionidae</taxon>
        <taxon>Brachionus</taxon>
    </lineage>
</organism>
<evidence type="ECO:0000313" key="3">
    <source>
        <dbReference type="Proteomes" id="UP000663879"/>
    </source>
</evidence>
<dbReference type="AlphaFoldDB" id="A0A813Z4Y1"/>
<evidence type="ECO:0000313" key="2">
    <source>
        <dbReference type="EMBL" id="CAF0893019.1"/>
    </source>
</evidence>